<keyword evidence="4" id="KW-1185">Reference proteome</keyword>
<evidence type="ECO:0000313" key="4">
    <source>
        <dbReference type="Proteomes" id="UP001597101"/>
    </source>
</evidence>
<sequence>MVLRAALAASFILLPIAAQAAQIGTCSGGNRAARQVTCIVDGDTGWERGVKWRMAGIDTPERGKRAACSAERRKSTEATKRLIQLMRGGYRLVKTGKTGKYGRVLVRVRLKDGRDAGQVLMREGLAQRWPNRGNPWC</sequence>
<dbReference type="Pfam" id="PF00565">
    <property type="entry name" value="SNase"/>
    <property type="match status" value="1"/>
</dbReference>
<protein>
    <submittedName>
        <fullName evidence="3">Thermonuclease family protein</fullName>
    </submittedName>
</protein>
<gene>
    <name evidence="3" type="ORF">ACFQ14_10745</name>
</gene>
<comment type="caution">
    <text evidence="3">The sequence shown here is derived from an EMBL/GenBank/DDBJ whole genome shotgun (WGS) entry which is preliminary data.</text>
</comment>
<proteinExistence type="predicted"/>
<keyword evidence="1" id="KW-0732">Signal</keyword>
<dbReference type="Gene3D" id="2.40.50.90">
    <property type="match status" value="1"/>
</dbReference>
<accession>A0ABW3FEJ4</accession>
<evidence type="ECO:0000256" key="1">
    <source>
        <dbReference type="SAM" id="SignalP"/>
    </source>
</evidence>
<reference evidence="4" key="1">
    <citation type="journal article" date="2019" name="Int. J. Syst. Evol. Microbiol.">
        <title>The Global Catalogue of Microorganisms (GCM) 10K type strain sequencing project: providing services to taxonomists for standard genome sequencing and annotation.</title>
        <authorList>
            <consortium name="The Broad Institute Genomics Platform"/>
            <consortium name="The Broad Institute Genome Sequencing Center for Infectious Disease"/>
            <person name="Wu L."/>
            <person name="Ma J."/>
        </authorList>
    </citation>
    <scope>NUCLEOTIDE SEQUENCE [LARGE SCALE GENOMIC DNA]</scope>
    <source>
        <strain evidence="4">CCUG 60023</strain>
    </source>
</reference>
<feature type="chain" id="PRO_5046479313" evidence="1">
    <location>
        <begin position="21"/>
        <end position="137"/>
    </location>
</feature>
<name>A0ABW3FEJ4_9HYPH</name>
<dbReference type="Proteomes" id="UP001597101">
    <property type="component" value="Unassembled WGS sequence"/>
</dbReference>
<evidence type="ECO:0000259" key="2">
    <source>
        <dbReference type="Pfam" id="PF00565"/>
    </source>
</evidence>
<dbReference type="SUPFAM" id="SSF50199">
    <property type="entry name" value="Staphylococcal nuclease"/>
    <property type="match status" value="1"/>
</dbReference>
<organism evidence="3 4">
    <name type="scientific">Pseudahrensia aquimaris</name>
    <dbReference type="NCBI Taxonomy" id="744461"/>
    <lineage>
        <taxon>Bacteria</taxon>
        <taxon>Pseudomonadati</taxon>
        <taxon>Pseudomonadota</taxon>
        <taxon>Alphaproteobacteria</taxon>
        <taxon>Hyphomicrobiales</taxon>
        <taxon>Ahrensiaceae</taxon>
        <taxon>Pseudahrensia</taxon>
    </lineage>
</organism>
<feature type="domain" description="TNase-like" evidence="2">
    <location>
        <begin position="53"/>
        <end position="127"/>
    </location>
</feature>
<feature type="signal peptide" evidence="1">
    <location>
        <begin position="1"/>
        <end position="20"/>
    </location>
</feature>
<dbReference type="RefSeq" id="WP_377212729.1">
    <property type="nucleotide sequence ID" value="NZ_JBHTJV010000009.1"/>
</dbReference>
<dbReference type="EMBL" id="JBHTJV010000009">
    <property type="protein sequence ID" value="MFD0916884.1"/>
    <property type="molecule type" value="Genomic_DNA"/>
</dbReference>
<dbReference type="InterPro" id="IPR035437">
    <property type="entry name" value="SNase_OB-fold_sf"/>
</dbReference>
<dbReference type="InterPro" id="IPR016071">
    <property type="entry name" value="Staphylococal_nuclease_OB-fold"/>
</dbReference>
<evidence type="ECO:0000313" key="3">
    <source>
        <dbReference type="EMBL" id="MFD0916884.1"/>
    </source>
</evidence>